<reference evidence="2 3" key="1">
    <citation type="journal article" date="2022" name="bioRxiv">
        <title>Genomics of Preaxostyla Flagellates Illuminates Evolutionary Transitions and the Path Towards Mitochondrial Loss.</title>
        <authorList>
            <person name="Novak L.V.F."/>
            <person name="Treitli S.C."/>
            <person name="Pyrih J."/>
            <person name="Halakuc P."/>
            <person name="Pipaliya S.V."/>
            <person name="Vacek V."/>
            <person name="Brzon O."/>
            <person name="Soukal P."/>
            <person name="Eme L."/>
            <person name="Dacks J.B."/>
            <person name="Karnkowska A."/>
            <person name="Elias M."/>
            <person name="Hampl V."/>
        </authorList>
    </citation>
    <scope>NUCLEOTIDE SEQUENCE [LARGE SCALE GENOMIC DNA]</scope>
    <source>
        <strain evidence="2">NAU3</strain>
        <tissue evidence="2">Gut</tissue>
    </source>
</reference>
<proteinExistence type="predicted"/>
<protein>
    <submittedName>
        <fullName evidence="2">Uncharacterized protein</fullName>
    </submittedName>
</protein>
<evidence type="ECO:0000313" key="2">
    <source>
        <dbReference type="EMBL" id="KAK2941809.1"/>
    </source>
</evidence>
<evidence type="ECO:0000313" key="3">
    <source>
        <dbReference type="Proteomes" id="UP001281761"/>
    </source>
</evidence>
<feature type="compositionally biased region" description="Basic and acidic residues" evidence="1">
    <location>
        <begin position="133"/>
        <end position="151"/>
    </location>
</feature>
<dbReference type="EMBL" id="JARBJD010000460">
    <property type="protein sequence ID" value="KAK2941809.1"/>
    <property type="molecule type" value="Genomic_DNA"/>
</dbReference>
<sequence>MFIDYRPTVERLKSPSSSPLAALASRTTPFEPRSSRTDPSAILQLDDELKEEPTLIVVLLTASFISFVVFTRLSSGQQPTHITCVSSLALNNQSCGRLSTKISELGLVHFLHLPHFSFPLPSATDAPLLHPSTQRDADERKVEWNEGDGREKKNRLVRNERVDRAQIGQL</sequence>
<organism evidence="2 3">
    <name type="scientific">Blattamonas nauphoetae</name>
    <dbReference type="NCBI Taxonomy" id="2049346"/>
    <lineage>
        <taxon>Eukaryota</taxon>
        <taxon>Metamonada</taxon>
        <taxon>Preaxostyla</taxon>
        <taxon>Oxymonadida</taxon>
        <taxon>Blattamonas</taxon>
    </lineage>
</organism>
<feature type="compositionally biased region" description="Low complexity" evidence="1">
    <location>
        <begin position="14"/>
        <end position="25"/>
    </location>
</feature>
<feature type="region of interest" description="Disordered" evidence="1">
    <location>
        <begin position="127"/>
        <end position="170"/>
    </location>
</feature>
<gene>
    <name evidence="2" type="ORF">BLNAU_23264</name>
</gene>
<dbReference type="Proteomes" id="UP001281761">
    <property type="component" value="Unassembled WGS sequence"/>
</dbReference>
<evidence type="ECO:0000256" key="1">
    <source>
        <dbReference type="SAM" id="MobiDB-lite"/>
    </source>
</evidence>
<accession>A0ABQ9WQP9</accession>
<keyword evidence="3" id="KW-1185">Reference proteome</keyword>
<name>A0ABQ9WQP9_9EUKA</name>
<comment type="caution">
    <text evidence="2">The sequence shown here is derived from an EMBL/GenBank/DDBJ whole genome shotgun (WGS) entry which is preliminary data.</text>
</comment>
<feature type="region of interest" description="Disordered" evidence="1">
    <location>
        <begin position="12"/>
        <end position="38"/>
    </location>
</feature>